<evidence type="ECO:0000256" key="2">
    <source>
        <dbReference type="SAM" id="MobiDB-lite"/>
    </source>
</evidence>
<dbReference type="EMBL" id="KV440972">
    <property type="protein sequence ID" value="OAD79639.1"/>
    <property type="molecule type" value="Genomic_DNA"/>
</dbReference>
<dbReference type="PANTHER" id="PTHR21575">
    <property type="entry name" value="PROTEIN HID1"/>
    <property type="match status" value="1"/>
</dbReference>
<feature type="compositionally biased region" description="Polar residues" evidence="2">
    <location>
        <begin position="687"/>
        <end position="705"/>
    </location>
</feature>
<sequence>MGATDSKLAFRKGVFRLFEERHIPPSDDYWSLFWTIPETADDVFSLIGASDVRRARDNARENLETLIDKTIDRMEAITNAPNFPSAQYSINHLLNCCRIMTRIMPYIYESPECSEWEDSFFWTPRLVEKKAPENSEDETIKGTFDEQQQQHQHQQQQEPVIDTKPQPQYDTLPPRGEVFLSLVIRCLFLAGFTLPISMTTKDSRVVYAIWEAGVGSSKEIGTYKDNEMNRTEVLRLLTVLLSKSMYISSSQLLSKEDLWLRFVAAKTERKIVLVVLCSLMNTACKYDPIGWGVPYNHVLIANPREKLVTMCLRVLLILLDYRSPRISHWMRHIDQQQTKNSLNGRNVFRHYLSKLHRSQDFEFLMDGMYRILLNPLQASNTYLPGSTKRVECNIEVMMLCWRVMEINLKFRTYLMETERALDLMVVLIYYTMENRSNVAQVGLVRMCTFILQTLSSDRTFGVKLNKQFVSQSYLPALIRIPASHGTYGDFLIISIFSLIATTRGTLSTLYPALVLTISNVSPYLKNLSVTSSSKLVGLFSSISAPGFLLADESNYRLLSYLIEAFNNIIQYQFTDNPNFVYAIVRNHAKFERLRDLSFTNALAEIERLRQLKESKIQTDQGPEENKSVVETNNGPDVNKSQESLAENPSSPRNTGSNSEGNSEESQAIQNTKLFAQGLSESPEGQDFSRTPQRQGSISSTISTPSVLPGAKHGFVPTEEWWSRWHSQLPLQPILLLLEHLVPQVEAKCAAESLTTDAQVLEFLRQITLVGILPHPQPIFIRKFQWGEALFIWFRSMLWGQAYVSSLSEYGAWNGTQVKLFQIKQQVAPTHQQRQSSENPTPSPRISLASNSQQPSTSQ</sequence>
<dbReference type="InParanoid" id="A0A167QFY3"/>
<feature type="compositionally biased region" description="Polar residues" evidence="2">
    <location>
        <begin position="628"/>
        <end position="654"/>
    </location>
</feature>
<evidence type="ECO:0000256" key="1">
    <source>
        <dbReference type="SAM" id="Coils"/>
    </source>
</evidence>
<dbReference type="GeneID" id="29000954"/>
<evidence type="ECO:0000313" key="4">
    <source>
        <dbReference type="Proteomes" id="UP000077315"/>
    </source>
</evidence>
<name>A0A167QFY3_PHYB8</name>
<dbReference type="Pfam" id="PF12722">
    <property type="entry name" value="Hid1"/>
    <property type="match status" value="1"/>
</dbReference>
<feature type="region of interest" description="Disordered" evidence="2">
    <location>
        <begin position="143"/>
        <end position="164"/>
    </location>
</feature>
<dbReference type="AlphaFoldDB" id="A0A167QFY3"/>
<dbReference type="PANTHER" id="PTHR21575:SF12">
    <property type="entry name" value="PROTEIN HID1"/>
    <property type="match status" value="1"/>
</dbReference>
<keyword evidence="4" id="KW-1185">Reference proteome</keyword>
<dbReference type="GO" id="GO:0016020">
    <property type="term" value="C:membrane"/>
    <property type="evidence" value="ECO:0007669"/>
    <property type="project" value="TreeGrafter"/>
</dbReference>
<keyword evidence="1" id="KW-0175">Coiled coil</keyword>
<dbReference type="GO" id="GO:0005797">
    <property type="term" value="C:Golgi medial cisterna"/>
    <property type="evidence" value="ECO:0007669"/>
    <property type="project" value="TreeGrafter"/>
</dbReference>
<feature type="compositionally biased region" description="Low complexity" evidence="2">
    <location>
        <begin position="655"/>
        <end position="665"/>
    </location>
</feature>
<dbReference type="VEuPathDB" id="FungiDB:PHYBLDRAFT_35188"/>
<evidence type="ECO:0000313" key="3">
    <source>
        <dbReference type="EMBL" id="OAD79639.1"/>
    </source>
</evidence>
<feature type="region of interest" description="Disordered" evidence="2">
    <location>
        <begin position="614"/>
        <end position="666"/>
    </location>
</feature>
<feature type="compositionally biased region" description="Polar residues" evidence="2">
    <location>
        <begin position="828"/>
        <end position="839"/>
    </location>
</feature>
<reference evidence="4" key="1">
    <citation type="submission" date="2015-06" db="EMBL/GenBank/DDBJ databases">
        <title>Expansion of signal transduction pathways in fungi by whole-genome duplication.</title>
        <authorList>
            <consortium name="DOE Joint Genome Institute"/>
            <person name="Corrochano L.M."/>
            <person name="Kuo A."/>
            <person name="Marcet-Houben M."/>
            <person name="Polaino S."/>
            <person name="Salamov A."/>
            <person name="Villalobos J.M."/>
            <person name="Alvarez M.I."/>
            <person name="Avalos J."/>
            <person name="Benito E.P."/>
            <person name="Benoit I."/>
            <person name="Burger G."/>
            <person name="Camino L.P."/>
            <person name="Canovas D."/>
            <person name="Cerda-Olmedo E."/>
            <person name="Cheng J.-F."/>
            <person name="Dominguez A."/>
            <person name="Elias M."/>
            <person name="Eslava A.P."/>
            <person name="Glaser F."/>
            <person name="Grimwood J."/>
            <person name="Gutierrez G."/>
            <person name="Heitman J."/>
            <person name="Henrissat B."/>
            <person name="Iturriaga E.A."/>
            <person name="Lang B.F."/>
            <person name="Lavin J.L."/>
            <person name="Lee S."/>
            <person name="Li W."/>
            <person name="Lindquist E."/>
            <person name="Lopez-Garcia S."/>
            <person name="Luque E.M."/>
            <person name="Marcos A.T."/>
            <person name="Martin J."/>
            <person name="McCluskey K."/>
            <person name="Medina H.R."/>
            <person name="Miralles-Duran A."/>
            <person name="Miyazaki A."/>
            <person name="Munoz-Torres E."/>
            <person name="Oguiza J.A."/>
            <person name="Ohm R."/>
            <person name="Olmedo M."/>
            <person name="Orejas M."/>
            <person name="Ortiz-Castellanos L."/>
            <person name="Pisabarro A.G."/>
            <person name="Rodriguez-Romero J."/>
            <person name="Ruiz-Herrera J."/>
            <person name="Ruiz-Vazquez R."/>
            <person name="Sanz C."/>
            <person name="Schackwitz W."/>
            <person name="Schmutz J."/>
            <person name="Shahriari M."/>
            <person name="Shelest E."/>
            <person name="Silva-Franco F."/>
            <person name="Soanes D."/>
            <person name="Syed K."/>
            <person name="Tagua V.G."/>
            <person name="Talbot N.J."/>
            <person name="Thon M."/>
            <person name="De vries R.P."/>
            <person name="Wiebenga A."/>
            <person name="Yadav J.S."/>
            <person name="Braun E.L."/>
            <person name="Baker S."/>
            <person name="Garre V."/>
            <person name="Horwitz B."/>
            <person name="Torres-Martinez S."/>
            <person name="Idnurm A."/>
            <person name="Herrera-Estrella A."/>
            <person name="Gabaldon T."/>
            <person name="Grigoriev I.V."/>
        </authorList>
    </citation>
    <scope>NUCLEOTIDE SEQUENCE [LARGE SCALE GENOMIC DNA]</scope>
    <source>
        <strain evidence="4">NRRL 1555(-)</strain>
    </source>
</reference>
<dbReference type="GO" id="GO:0000138">
    <property type="term" value="C:Golgi trans cisterna"/>
    <property type="evidence" value="ECO:0007669"/>
    <property type="project" value="TreeGrafter"/>
</dbReference>
<protein>
    <recommendedName>
        <fullName evidence="5">High-temperature-induced dauer-formation protein</fullName>
    </recommendedName>
</protein>
<dbReference type="Proteomes" id="UP000077315">
    <property type="component" value="Unassembled WGS sequence"/>
</dbReference>
<feature type="region of interest" description="Disordered" evidence="2">
    <location>
        <begin position="828"/>
        <end position="858"/>
    </location>
</feature>
<dbReference type="InterPro" id="IPR026705">
    <property type="entry name" value="Hid-1/Ecm30"/>
</dbReference>
<feature type="region of interest" description="Disordered" evidence="2">
    <location>
        <begin position="679"/>
        <end position="710"/>
    </location>
</feature>
<dbReference type="STRING" id="763407.A0A167QFY3"/>
<gene>
    <name evidence="3" type="ORF">PHYBLDRAFT_35188</name>
</gene>
<evidence type="ECO:0008006" key="5">
    <source>
        <dbReference type="Google" id="ProtNLM"/>
    </source>
</evidence>
<feature type="coiled-coil region" evidence="1">
    <location>
        <begin position="49"/>
        <end position="80"/>
    </location>
</feature>
<dbReference type="FunCoup" id="A0A167QFY3">
    <property type="interactions" value="6"/>
</dbReference>
<dbReference type="RefSeq" id="XP_018297679.1">
    <property type="nucleotide sequence ID" value="XM_018440048.1"/>
</dbReference>
<dbReference type="OrthoDB" id="432953at2759"/>
<accession>A0A167QFY3</accession>
<organism evidence="3 4">
    <name type="scientific">Phycomyces blakesleeanus (strain ATCC 8743b / DSM 1359 / FGSC 10004 / NBRC 33097 / NRRL 1555)</name>
    <dbReference type="NCBI Taxonomy" id="763407"/>
    <lineage>
        <taxon>Eukaryota</taxon>
        <taxon>Fungi</taxon>
        <taxon>Fungi incertae sedis</taxon>
        <taxon>Mucoromycota</taxon>
        <taxon>Mucoromycotina</taxon>
        <taxon>Mucoromycetes</taxon>
        <taxon>Mucorales</taxon>
        <taxon>Phycomycetaceae</taxon>
        <taxon>Phycomyces</taxon>
    </lineage>
</organism>
<feature type="compositionally biased region" description="Low complexity" evidence="2">
    <location>
        <begin position="147"/>
        <end position="157"/>
    </location>
</feature>
<feature type="compositionally biased region" description="Polar residues" evidence="2">
    <location>
        <begin position="847"/>
        <end position="858"/>
    </location>
</feature>
<proteinExistence type="predicted"/>